<evidence type="ECO:0000313" key="1">
    <source>
        <dbReference type="EMBL" id="MFD1164869.1"/>
    </source>
</evidence>
<evidence type="ECO:0000313" key="2">
    <source>
        <dbReference type="Proteomes" id="UP001597205"/>
    </source>
</evidence>
<sequence length="200" mass="23893">MSNLGLPNKELRKIIEDFRNTQDISLLDNFKTEIKPTPDGKWSYDVNAWNRALLILELFNESSINDKPLIKWLLDEEIKTQEYELSYYALDVNAFLLYKYMDFEDVYQLFDAKFSYGNVYHLDVELIFGHDKEEMKDFLKSDEQNQLAPMVLDTILSYENNPDAKFKSRDEYITYYQNRKIKHIMNDLEASEKYMRTGKN</sequence>
<protein>
    <submittedName>
        <fullName evidence="1">Uncharacterized protein</fullName>
    </submittedName>
</protein>
<dbReference type="EMBL" id="JBHTKY010000004">
    <property type="protein sequence ID" value="MFD1164869.1"/>
    <property type="molecule type" value="Genomic_DNA"/>
</dbReference>
<proteinExistence type="predicted"/>
<accession>A0ABW3RI45</accession>
<reference evidence="2" key="1">
    <citation type="journal article" date="2019" name="Int. J. Syst. Evol. Microbiol.">
        <title>The Global Catalogue of Microorganisms (GCM) 10K type strain sequencing project: providing services to taxonomists for standard genome sequencing and annotation.</title>
        <authorList>
            <consortium name="The Broad Institute Genomics Platform"/>
            <consortium name="The Broad Institute Genome Sequencing Center for Infectious Disease"/>
            <person name="Wu L."/>
            <person name="Ma J."/>
        </authorList>
    </citation>
    <scope>NUCLEOTIDE SEQUENCE [LARGE SCALE GENOMIC DNA]</scope>
    <source>
        <strain evidence="2">CCUG 52468</strain>
    </source>
</reference>
<comment type="caution">
    <text evidence="1">The sequence shown here is derived from an EMBL/GenBank/DDBJ whole genome shotgun (WGS) entry which is preliminary data.</text>
</comment>
<name>A0ABW3RI45_9SPHI</name>
<organism evidence="1 2">
    <name type="scientific">Sphingobacterium daejeonense</name>
    <dbReference type="NCBI Taxonomy" id="371142"/>
    <lineage>
        <taxon>Bacteria</taxon>
        <taxon>Pseudomonadati</taxon>
        <taxon>Bacteroidota</taxon>
        <taxon>Sphingobacteriia</taxon>
        <taxon>Sphingobacteriales</taxon>
        <taxon>Sphingobacteriaceae</taxon>
        <taxon>Sphingobacterium</taxon>
    </lineage>
</organism>
<gene>
    <name evidence="1" type="ORF">ACFQ2C_04525</name>
</gene>
<keyword evidence="2" id="KW-1185">Reference proteome</keyword>
<dbReference type="RefSeq" id="WP_380894876.1">
    <property type="nucleotide sequence ID" value="NZ_JBHTKY010000004.1"/>
</dbReference>
<dbReference type="Proteomes" id="UP001597205">
    <property type="component" value="Unassembled WGS sequence"/>
</dbReference>